<dbReference type="GO" id="GO:0016763">
    <property type="term" value="F:pentosyltransferase activity"/>
    <property type="evidence" value="ECO:0007669"/>
    <property type="project" value="TreeGrafter"/>
</dbReference>
<feature type="transmembrane region" description="Helical" evidence="8">
    <location>
        <begin position="122"/>
        <end position="140"/>
    </location>
</feature>
<dbReference type="GO" id="GO:0005886">
    <property type="term" value="C:plasma membrane"/>
    <property type="evidence" value="ECO:0007669"/>
    <property type="project" value="UniProtKB-SubCell"/>
</dbReference>
<feature type="domain" description="Glycosyltransferase RgtA/B/C/D-like" evidence="9">
    <location>
        <begin position="111"/>
        <end position="250"/>
    </location>
</feature>
<evidence type="ECO:0000256" key="3">
    <source>
        <dbReference type="ARBA" id="ARBA00022676"/>
    </source>
</evidence>
<name>A0A9W6KIP4_9ACTN</name>
<dbReference type="Proteomes" id="UP001143480">
    <property type="component" value="Unassembled WGS sequence"/>
</dbReference>
<evidence type="ECO:0000256" key="5">
    <source>
        <dbReference type="ARBA" id="ARBA00022692"/>
    </source>
</evidence>
<evidence type="ECO:0000259" key="9">
    <source>
        <dbReference type="Pfam" id="PF13231"/>
    </source>
</evidence>
<evidence type="ECO:0000256" key="8">
    <source>
        <dbReference type="SAM" id="Phobius"/>
    </source>
</evidence>
<dbReference type="InterPro" id="IPR050297">
    <property type="entry name" value="LipidA_mod_glycosyltrf_83"/>
</dbReference>
<proteinExistence type="predicted"/>
<evidence type="ECO:0000313" key="10">
    <source>
        <dbReference type="EMBL" id="GLL02807.1"/>
    </source>
</evidence>
<evidence type="ECO:0000256" key="7">
    <source>
        <dbReference type="ARBA" id="ARBA00023136"/>
    </source>
</evidence>
<organism evidence="10 11">
    <name type="scientific">Dactylosporangium matsuzakiense</name>
    <dbReference type="NCBI Taxonomy" id="53360"/>
    <lineage>
        <taxon>Bacteria</taxon>
        <taxon>Bacillati</taxon>
        <taxon>Actinomycetota</taxon>
        <taxon>Actinomycetes</taxon>
        <taxon>Micromonosporales</taxon>
        <taxon>Micromonosporaceae</taxon>
        <taxon>Dactylosporangium</taxon>
    </lineage>
</organism>
<feature type="transmembrane region" description="Helical" evidence="8">
    <location>
        <begin position="147"/>
        <end position="164"/>
    </location>
</feature>
<keyword evidence="7 8" id="KW-0472">Membrane</keyword>
<keyword evidence="6 8" id="KW-1133">Transmembrane helix</keyword>
<reference evidence="10" key="2">
    <citation type="submission" date="2023-01" db="EMBL/GenBank/DDBJ databases">
        <authorList>
            <person name="Sun Q."/>
            <person name="Evtushenko L."/>
        </authorList>
    </citation>
    <scope>NUCLEOTIDE SEQUENCE</scope>
    <source>
        <strain evidence="10">VKM Ac-1321</strain>
    </source>
</reference>
<comment type="caution">
    <text evidence="10">The sequence shown here is derived from an EMBL/GenBank/DDBJ whole genome shotgun (WGS) entry which is preliminary data.</text>
</comment>
<keyword evidence="5 8" id="KW-0812">Transmembrane</keyword>
<feature type="transmembrane region" description="Helical" evidence="8">
    <location>
        <begin position="279"/>
        <end position="297"/>
    </location>
</feature>
<feature type="transmembrane region" description="Helical" evidence="8">
    <location>
        <begin position="47"/>
        <end position="70"/>
    </location>
</feature>
<dbReference type="InterPro" id="IPR038731">
    <property type="entry name" value="RgtA/B/C-like"/>
</dbReference>
<dbReference type="Pfam" id="PF13231">
    <property type="entry name" value="PMT_2"/>
    <property type="match status" value="1"/>
</dbReference>
<feature type="transmembrane region" description="Helical" evidence="8">
    <location>
        <begin position="303"/>
        <end position="320"/>
    </location>
</feature>
<evidence type="ECO:0000313" key="11">
    <source>
        <dbReference type="Proteomes" id="UP001143480"/>
    </source>
</evidence>
<feature type="transmembrane region" description="Helical" evidence="8">
    <location>
        <begin position="233"/>
        <end position="253"/>
    </location>
</feature>
<evidence type="ECO:0000256" key="6">
    <source>
        <dbReference type="ARBA" id="ARBA00022989"/>
    </source>
</evidence>
<keyword evidence="2" id="KW-1003">Cell membrane</keyword>
<keyword evidence="4" id="KW-0808">Transferase</keyword>
<dbReference type="PANTHER" id="PTHR33908:SF11">
    <property type="entry name" value="MEMBRANE PROTEIN"/>
    <property type="match status" value="1"/>
</dbReference>
<dbReference type="GO" id="GO:0009103">
    <property type="term" value="P:lipopolysaccharide biosynthetic process"/>
    <property type="evidence" value="ECO:0007669"/>
    <property type="project" value="UniProtKB-ARBA"/>
</dbReference>
<protein>
    <recommendedName>
        <fullName evidence="9">Glycosyltransferase RgtA/B/C/D-like domain-containing protein</fullName>
    </recommendedName>
</protein>
<evidence type="ECO:0000256" key="4">
    <source>
        <dbReference type="ARBA" id="ARBA00022679"/>
    </source>
</evidence>
<keyword evidence="11" id="KW-1185">Reference proteome</keyword>
<gene>
    <name evidence="10" type="ORF">GCM10017581_045490</name>
</gene>
<accession>A0A9W6KIP4</accession>
<dbReference type="EMBL" id="BSFP01000026">
    <property type="protein sequence ID" value="GLL02807.1"/>
    <property type="molecule type" value="Genomic_DNA"/>
</dbReference>
<feature type="transmembrane region" description="Helical" evidence="8">
    <location>
        <begin position="352"/>
        <end position="368"/>
    </location>
</feature>
<evidence type="ECO:0000256" key="1">
    <source>
        <dbReference type="ARBA" id="ARBA00004651"/>
    </source>
</evidence>
<feature type="transmembrane region" description="Helical" evidence="8">
    <location>
        <begin position="327"/>
        <end position="346"/>
    </location>
</feature>
<keyword evidence="3" id="KW-0328">Glycosyltransferase</keyword>
<comment type="subcellular location">
    <subcellularLocation>
        <location evidence="1">Cell membrane</location>
        <topology evidence="1">Multi-pass membrane protein</topology>
    </subcellularLocation>
</comment>
<dbReference type="PANTHER" id="PTHR33908">
    <property type="entry name" value="MANNOSYLTRANSFERASE YKCB-RELATED"/>
    <property type="match status" value="1"/>
</dbReference>
<evidence type="ECO:0000256" key="2">
    <source>
        <dbReference type="ARBA" id="ARBA00022475"/>
    </source>
</evidence>
<feature type="transmembrane region" description="Helical" evidence="8">
    <location>
        <begin position="170"/>
        <end position="189"/>
    </location>
</feature>
<sequence length="510" mass="54920">MTVRDETAIIPRLRAMKRPNADPWGEDWYAPDELDINRKRLPRFFDLLPWVVPGLVMGLVGGIGIGRPALWSDELATWGMATTPWAGMFKILQYVDLIIGPYYVVAHAWSDLDGASDAAIRVPSLLAMIGAAALVGALGTRLGGRRVGLLAGLLFAVLPGSSRYAQEARVYALVTLFAVLSTFALVSAVKKPHFARYCGYALAVVLLGVLHPIALLLLAAHGWVVFAQYRRQVAAWLSAALLGSLPALPLLYLGNRQKAQVSWIPTPDGQTLLDFPKELAGVTAAGVLLLALGLFSLPLRRRAAFYTAWAILPLLGLFAAGQFTPLFLARYLLFTLPAWALLAAAAVGRVRLVWGLLAVGAVATFGIPQQMAIREPDGHGEAGHDVAAIITDNSHDGDAIVYGMADAGGNWVGRDTITHYVPAAQRPKDVLATKPSRADGNLAAEECQDVAKCLGTPPRVWVIRLGYLPDPLTALDGAKEPVLRERYQVEQVWRPRGFTVALATMTKPAG</sequence>
<feature type="transmembrane region" description="Helical" evidence="8">
    <location>
        <begin position="201"/>
        <end position="227"/>
    </location>
</feature>
<dbReference type="AlphaFoldDB" id="A0A9W6KIP4"/>
<feature type="transmembrane region" description="Helical" evidence="8">
    <location>
        <begin position="91"/>
        <end position="110"/>
    </location>
</feature>
<reference evidence="10" key="1">
    <citation type="journal article" date="2014" name="Int. J. Syst. Evol. Microbiol.">
        <title>Complete genome sequence of Corynebacterium casei LMG S-19264T (=DSM 44701T), isolated from a smear-ripened cheese.</title>
        <authorList>
            <consortium name="US DOE Joint Genome Institute (JGI-PGF)"/>
            <person name="Walter F."/>
            <person name="Albersmeier A."/>
            <person name="Kalinowski J."/>
            <person name="Ruckert C."/>
        </authorList>
    </citation>
    <scope>NUCLEOTIDE SEQUENCE</scope>
    <source>
        <strain evidence="10">VKM Ac-1321</strain>
    </source>
</reference>